<evidence type="ECO:0000313" key="3">
    <source>
        <dbReference type="Proteomes" id="UP001500713"/>
    </source>
</evidence>
<sequence>MEKHGFITILHKTKSFGLLASLGVLSACVSFGGAEPPPFLLSLTPDTTVDAGAVRAGPRAGALVVQLPSTPQKLNNVRVPVQTSATGVAYLKEATWVDKPARLFQGLLTETIAAKNSRLVLTPVQAGGKADTYLSGELVNFGLDGPSLTVMVTYDAVKMREGEPVEKRRFEASETVFAAEAGPVGEALNSAANKVVLEVADWVG</sequence>
<dbReference type="EMBL" id="BAAAEM010000002">
    <property type="protein sequence ID" value="GAA0463716.1"/>
    <property type="molecule type" value="Genomic_DNA"/>
</dbReference>
<name>A0ABN0ZZB3_9SPHN</name>
<comment type="caution">
    <text evidence="2">The sequence shown here is derived from an EMBL/GenBank/DDBJ whole genome shotgun (WGS) entry which is preliminary data.</text>
</comment>
<dbReference type="RefSeq" id="WP_229954411.1">
    <property type="nucleotide sequence ID" value="NZ_BAAAEM010000002.1"/>
</dbReference>
<keyword evidence="3" id="KW-1185">Reference proteome</keyword>
<evidence type="ECO:0000313" key="2">
    <source>
        <dbReference type="EMBL" id="GAA0463716.1"/>
    </source>
</evidence>
<accession>A0ABN0ZZB3</accession>
<dbReference type="Proteomes" id="UP001500713">
    <property type="component" value="Unassembled WGS sequence"/>
</dbReference>
<proteinExistence type="predicted"/>
<feature type="domain" description="ABC-type transport auxiliary lipoprotein component" evidence="1">
    <location>
        <begin position="51"/>
        <end position="200"/>
    </location>
</feature>
<gene>
    <name evidence="2" type="ORF">GCM10009096_00250</name>
</gene>
<evidence type="ECO:0000259" key="1">
    <source>
        <dbReference type="Pfam" id="PF03886"/>
    </source>
</evidence>
<dbReference type="PROSITE" id="PS51257">
    <property type="entry name" value="PROKAR_LIPOPROTEIN"/>
    <property type="match status" value="1"/>
</dbReference>
<reference evidence="2 3" key="1">
    <citation type="journal article" date="2019" name="Int. J. Syst. Evol. Microbiol.">
        <title>The Global Catalogue of Microorganisms (GCM) 10K type strain sequencing project: providing services to taxonomists for standard genome sequencing and annotation.</title>
        <authorList>
            <consortium name="The Broad Institute Genomics Platform"/>
            <consortium name="The Broad Institute Genome Sequencing Center for Infectious Disease"/>
            <person name="Wu L."/>
            <person name="Ma J."/>
        </authorList>
    </citation>
    <scope>NUCLEOTIDE SEQUENCE [LARGE SCALE GENOMIC DNA]</scope>
    <source>
        <strain evidence="2 3">JCM 14162</strain>
    </source>
</reference>
<protein>
    <recommendedName>
        <fullName evidence="1">ABC-type transport auxiliary lipoprotein component domain-containing protein</fullName>
    </recommendedName>
</protein>
<dbReference type="Pfam" id="PF03886">
    <property type="entry name" value="ABC_trans_aux"/>
    <property type="match status" value="1"/>
</dbReference>
<dbReference type="Gene3D" id="3.40.50.10610">
    <property type="entry name" value="ABC-type transport auxiliary lipoprotein component"/>
    <property type="match status" value="1"/>
</dbReference>
<dbReference type="InterPro" id="IPR005586">
    <property type="entry name" value="ABC_trans_aux"/>
</dbReference>
<organism evidence="2 3">
    <name type="scientific">Parasphingorhabdus litoris</name>
    <dbReference type="NCBI Taxonomy" id="394733"/>
    <lineage>
        <taxon>Bacteria</taxon>
        <taxon>Pseudomonadati</taxon>
        <taxon>Pseudomonadota</taxon>
        <taxon>Alphaproteobacteria</taxon>
        <taxon>Sphingomonadales</taxon>
        <taxon>Sphingomonadaceae</taxon>
        <taxon>Parasphingorhabdus</taxon>
    </lineage>
</organism>
<dbReference type="SUPFAM" id="SSF159594">
    <property type="entry name" value="XCC0632-like"/>
    <property type="match status" value="1"/>
</dbReference>